<sequence>MKSVVICGSNKFGKEALQFAKSLTKLGVTVFVPHFYTTKGGDMEKASSVDRPFIALGLTHDHFYKIRMADVVFVYNKGGYVG</sequence>
<dbReference type="EMBL" id="PCVG01000085">
    <property type="protein sequence ID" value="PIQ68051.1"/>
    <property type="molecule type" value="Genomic_DNA"/>
</dbReference>
<protein>
    <submittedName>
        <fullName evidence="1">Uncharacterized protein</fullName>
    </submittedName>
</protein>
<gene>
    <name evidence="1" type="ORF">COV91_06245</name>
</gene>
<name>A0A2H0K9W3_9BACT</name>
<dbReference type="AlphaFoldDB" id="A0A2H0K9W3"/>
<accession>A0A2H0K9W3</accession>
<organism evidence="1 2">
    <name type="scientific">Candidatus Taylorbacteria bacterium CG11_big_fil_rev_8_21_14_0_20_46_11</name>
    <dbReference type="NCBI Taxonomy" id="1975025"/>
    <lineage>
        <taxon>Bacteria</taxon>
        <taxon>Candidatus Tayloriibacteriota</taxon>
    </lineage>
</organism>
<evidence type="ECO:0000313" key="1">
    <source>
        <dbReference type="EMBL" id="PIQ68051.1"/>
    </source>
</evidence>
<proteinExistence type="predicted"/>
<comment type="caution">
    <text evidence="1">The sequence shown here is derived from an EMBL/GenBank/DDBJ whole genome shotgun (WGS) entry which is preliminary data.</text>
</comment>
<dbReference type="Proteomes" id="UP000229342">
    <property type="component" value="Unassembled WGS sequence"/>
</dbReference>
<evidence type="ECO:0000313" key="2">
    <source>
        <dbReference type="Proteomes" id="UP000229342"/>
    </source>
</evidence>
<feature type="non-terminal residue" evidence="1">
    <location>
        <position position="82"/>
    </location>
</feature>
<reference evidence="1 2" key="1">
    <citation type="submission" date="2017-09" db="EMBL/GenBank/DDBJ databases">
        <title>Depth-based differentiation of microbial function through sediment-hosted aquifers and enrichment of novel symbionts in the deep terrestrial subsurface.</title>
        <authorList>
            <person name="Probst A.J."/>
            <person name="Ladd B."/>
            <person name="Jarett J.K."/>
            <person name="Geller-Mcgrath D.E."/>
            <person name="Sieber C.M."/>
            <person name="Emerson J.B."/>
            <person name="Anantharaman K."/>
            <person name="Thomas B.C."/>
            <person name="Malmstrom R."/>
            <person name="Stieglmeier M."/>
            <person name="Klingl A."/>
            <person name="Woyke T."/>
            <person name="Ryan C.M."/>
            <person name="Banfield J.F."/>
        </authorList>
    </citation>
    <scope>NUCLEOTIDE SEQUENCE [LARGE SCALE GENOMIC DNA]</scope>
    <source>
        <strain evidence="1">CG11_big_fil_rev_8_21_14_0_20_46_11</strain>
    </source>
</reference>